<dbReference type="EMBL" id="LR796359">
    <property type="protein sequence ID" value="CAB4139404.1"/>
    <property type="molecule type" value="Genomic_DNA"/>
</dbReference>
<sequence length="64" mass="7369">MTDKNVEAVIASFKDRAAKGFLKYGVTTERVDVDLTGWLQHLQEELMDAIVYIERLKKDIVDIK</sequence>
<accession>A0A6J5LXR4</accession>
<protein>
    <submittedName>
        <fullName evidence="1">Uncharacterized protein</fullName>
    </submittedName>
</protein>
<reference evidence="1" key="1">
    <citation type="submission" date="2020-04" db="EMBL/GenBank/DDBJ databases">
        <authorList>
            <person name="Chiriac C."/>
            <person name="Salcher M."/>
            <person name="Ghai R."/>
            <person name="Kavagutti S V."/>
        </authorList>
    </citation>
    <scope>NUCLEOTIDE SEQUENCE</scope>
</reference>
<gene>
    <name evidence="1" type="ORF">UFOVP336_42</name>
</gene>
<proteinExistence type="predicted"/>
<name>A0A6J5LXR4_9CAUD</name>
<evidence type="ECO:0000313" key="1">
    <source>
        <dbReference type="EMBL" id="CAB4139404.1"/>
    </source>
</evidence>
<organism evidence="1">
    <name type="scientific">uncultured Caudovirales phage</name>
    <dbReference type="NCBI Taxonomy" id="2100421"/>
    <lineage>
        <taxon>Viruses</taxon>
        <taxon>Duplodnaviria</taxon>
        <taxon>Heunggongvirae</taxon>
        <taxon>Uroviricota</taxon>
        <taxon>Caudoviricetes</taxon>
        <taxon>Peduoviridae</taxon>
        <taxon>Maltschvirus</taxon>
        <taxon>Maltschvirus maltsch</taxon>
    </lineage>
</organism>